<reference evidence="7 8" key="1">
    <citation type="submission" date="2019-05" db="EMBL/GenBank/DDBJ databases">
        <title>Georgenia *** sp. nov., and Georgenia *** sp. nov., isolated from the intestinal contents of plateau pika (Ochotona curzoniae) in the Qinghai-Tibet plateau of China.</title>
        <authorList>
            <person name="Tian Z."/>
        </authorList>
    </citation>
    <scope>NUCLEOTIDE SEQUENCE [LARGE SCALE GENOMIC DNA]</scope>
    <source>
        <strain evidence="7 8">Z443</strain>
    </source>
</reference>
<protein>
    <submittedName>
        <fullName evidence="7">C-terminal binding protein</fullName>
    </submittedName>
</protein>
<evidence type="ECO:0000313" key="7">
    <source>
        <dbReference type="EMBL" id="QDC24946.1"/>
    </source>
</evidence>
<evidence type="ECO:0000256" key="3">
    <source>
        <dbReference type="ARBA" id="ARBA00023027"/>
    </source>
</evidence>
<name>A0A5B8CA52_9MICO</name>
<evidence type="ECO:0000259" key="5">
    <source>
        <dbReference type="Pfam" id="PF00389"/>
    </source>
</evidence>
<dbReference type="CDD" id="cd05299">
    <property type="entry name" value="CtBP_dh"/>
    <property type="match status" value="1"/>
</dbReference>
<dbReference type="InterPro" id="IPR036291">
    <property type="entry name" value="NAD(P)-bd_dom_sf"/>
</dbReference>
<dbReference type="PROSITE" id="PS00671">
    <property type="entry name" value="D_2_HYDROXYACID_DH_3"/>
    <property type="match status" value="1"/>
</dbReference>
<dbReference type="InterPro" id="IPR050418">
    <property type="entry name" value="D-iso_2-hydroxyacid_DH_PdxB"/>
</dbReference>
<evidence type="ECO:0000256" key="4">
    <source>
        <dbReference type="RuleBase" id="RU003719"/>
    </source>
</evidence>
<dbReference type="InterPro" id="IPR006139">
    <property type="entry name" value="D-isomer_2_OHA_DH_cat_dom"/>
</dbReference>
<keyword evidence="2 4" id="KW-0560">Oxidoreductase</keyword>
<proteinExistence type="inferred from homology"/>
<dbReference type="Proteomes" id="UP000314616">
    <property type="component" value="Chromosome"/>
</dbReference>
<dbReference type="SUPFAM" id="SSF51735">
    <property type="entry name" value="NAD(P)-binding Rossmann-fold domains"/>
    <property type="match status" value="1"/>
</dbReference>
<dbReference type="Pfam" id="PF02826">
    <property type="entry name" value="2-Hacid_dh_C"/>
    <property type="match status" value="1"/>
</dbReference>
<evidence type="ECO:0000313" key="8">
    <source>
        <dbReference type="Proteomes" id="UP000314616"/>
    </source>
</evidence>
<dbReference type="PANTHER" id="PTHR43761:SF1">
    <property type="entry name" value="D-ISOMER SPECIFIC 2-HYDROXYACID DEHYDROGENASE CATALYTIC DOMAIN-CONTAINING PROTEIN-RELATED"/>
    <property type="match status" value="1"/>
</dbReference>
<dbReference type="GO" id="GO:0003714">
    <property type="term" value="F:transcription corepressor activity"/>
    <property type="evidence" value="ECO:0007669"/>
    <property type="project" value="InterPro"/>
</dbReference>
<feature type="domain" description="D-isomer specific 2-hydroxyacid dehydrogenase catalytic" evidence="5">
    <location>
        <begin position="37"/>
        <end position="315"/>
    </location>
</feature>
<dbReference type="PANTHER" id="PTHR43761">
    <property type="entry name" value="D-ISOMER SPECIFIC 2-HYDROXYACID DEHYDROGENASE FAMILY PROTEIN (AFU_ORTHOLOGUE AFUA_1G13630)"/>
    <property type="match status" value="1"/>
</dbReference>
<dbReference type="KEGG" id="gyu:FE374_10280"/>
<dbReference type="Pfam" id="PF00389">
    <property type="entry name" value="2-Hacid_dh"/>
    <property type="match status" value="1"/>
</dbReference>
<dbReference type="InterPro" id="IPR029753">
    <property type="entry name" value="D-isomer_DH_CS"/>
</dbReference>
<feature type="domain" description="D-isomer specific 2-hydroxyacid dehydrogenase NAD-binding" evidence="6">
    <location>
        <begin position="111"/>
        <end position="284"/>
    </location>
</feature>
<keyword evidence="3" id="KW-0520">NAD</keyword>
<dbReference type="InterPro" id="IPR043322">
    <property type="entry name" value="CtBP"/>
</dbReference>
<dbReference type="EMBL" id="CP040915">
    <property type="protein sequence ID" value="QDC24946.1"/>
    <property type="molecule type" value="Genomic_DNA"/>
</dbReference>
<sequence>MEQPRVAILGTRYRDFSIEEEQLGPLGATLISGPGGSPADILEVARGATVILAGSRPRFTAEVLAGLSCRGIVRYGVGTDSIDLEAAHRLGIAVARVSDYGTEAVAFHAVSMAVAQLRRLNEVDRSIRSGRWGFGEVRPLHEPSTLAAGVIGYGRIGRQSAAYLKALGMRVSAYDPYADIPADHDVADVSLEELLATTDVVLLHAAGRPDGRPLLDAKALGRMRPGSILVNTARGSLIDFATLVEALRAGRPARAALDVFPTEPPDLSALSDVADKVLLSPHMAWYTEESEADMRQKAAAEAARLLQGEPLADPVVEIGQLA</sequence>
<dbReference type="GO" id="GO:0016616">
    <property type="term" value="F:oxidoreductase activity, acting on the CH-OH group of donors, NAD or NADP as acceptor"/>
    <property type="evidence" value="ECO:0007669"/>
    <property type="project" value="InterPro"/>
</dbReference>
<dbReference type="AlphaFoldDB" id="A0A5B8CA52"/>
<gene>
    <name evidence="7" type="ORF">FE374_10280</name>
</gene>
<dbReference type="InterPro" id="IPR006140">
    <property type="entry name" value="D-isomer_DH_NAD-bd"/>
</dbReference>
<dbReference type="SUPFAM" id="SSF52283">
    <property type="entry name" value="Formate/glycerate dehydrogenase catalytic domain-like"/>
    <property type="match status" value="1"/>
</dbReference>
<evidence type="ECO:0000256" key="2">
    <source>
        <dbReference type="ARBA" id="ARBA00023002"/>
    </source>
</evidence>
<dbReference type="Gene3D" id="3.40.50.720">
    <property type="entry name" value="NAD(P)-binding Rossmann-like Domain"/>
    <property type="match status" value="2"/>
</dbReference>
<evidence type="ECO:0000256" key="1">
    <source>
        <dbReference type="ARBA" id="ARBA00005854"/>
    </source>
</evidence>
<dbReference type="GO" id="GO:0051287">
    <property type="term" value="F:NAD binding"/>
    <property type="evidence" value="ECO:0007669"/>
    <property type="project" value="InterPro"/>
</dbReference>
<dbReference type="OrthoDB" id="117809at2"/>
<evidence type="ECO:0000259" key="6">
    <source>
        <dbReference type="Pfam" id="PF02826"/>
    </source>
</evidence>
<organism evidence="7 8">
    <name type="scientific">Georgenia yuyongxinii</name>
    <dbReference type="NCBI Taxonomy" id="2589797"/>
    <lineage>
        <taxon>Bacteria</taxon>
        <taxon>Bacillati</taxon>
        <taxon>Actinomycetota</taxon>
        <taxon>Actinomycetes</taxon>
        <taxon>Micrococcales</taxon>
        <taxon>Bogoriellaceae</taxon>
        <taxon>Georgenia</taxon>
    </lineage>
</organism>
<comment type="similarity">
    <text evidence="1 4">Belongs to the D-isomer specific 2-hydroxyacid dehydrogenase family.</text>
</comment>
<accession>A0A5B8CA52</accession>